<name>A0A5B0W8N6_RHITR</name>
<sequence>MRFDIDGRIDNLRVPSNRTGLSYSIYEAVSNAVHAIEERFGVAEFAKRGVITVSIDFDKEKNLRHIAVSDNGVGLNQKHLASFETCDTREKRAIGGRGVGRLIWAKVFQDIQVRSTYEVGLDKCEEVRFRFDPRLNESLVGIEHHPGKVEDVGTSIVLGAIRPDQNAAIGKGSLTRQLCHHFFPMFIAGGMPRLVAQIGSSQRDIGAYLAERVAKQADQKVALEFNAIGELEITHVYAEKNISQGFSNAILLAAQGRVVDTIEIDQKFALSGLENGKAYVCVVRGKFLDDNVDQERTSFKASQAELDAIHGAALEAAEAFLEPHIKTLRKGQKRFVVDLLQEHPQLAVSVDDIDGYVEKLTPGMSDEDIGKSLFTVLYRHEKKVKADIISIAADDTAGETRQDQIDKLVQKVSDDAKRRLAEYTIKRHQIIQLARSLLRYSDEEKKSYHWEKTLHEIICPMGKMLSTKDYDDHNLWLVDDLLSYYSFFASDKAMSAFGVDGERKEPDLIFLNPYGFRRDGTNDPVVVVEFKRPGDEQPSSDPVDQVLEYVEKLRSKTVRDQQGEVVSEIGEDTPFECIILCDLTEGARKRFKRSLAQNPTPDGLGYYGFSPTHRASLRVLSYKKVFRDAELRNQSFFQKLGLLPEEVRKALSETTAVTATQAAE</sequence>
<evidence type="ECO:0000259" key="1">
    <source>
        <dbReference type="Pfam" id="PF02518"/>
    </source>
</evidence>
<comment type="caution">
    <text evidence="2">The sequence shown here is derived from an EMBL/GenBank/DDBJ whole genome shotgun (WGS) entry which is preliminary data.</text>
</comment>
<dbReference type="Gene3D" id="3.30.565.10">
    <property type="entry name" value="Histidine kinase-like ATPase, C-terminal domain"/>
    <property type="match status" value="1"/>
</dbReference>
<dbReference type="Pfam" id="PF02518">
    <property type="entry name" value="HATPase_c"/>
    <property type="match status" value="1"/>
</dbReference>
<dbReference type="Proteomes" id="UP000323608">
    <property type="component" value="Unassembled WGS sequence"/>
</dbReference>
<dbReference type="RefSeq" id="WP_149634354.1">
    <property type="nucleotide sequence ID" value="NZ_VNIP01000006.1"/>
</dbReference>
<keyword evidence="2" id="KW-0547">Nucleotide-binding</keyword>
<dbReference type="InterPro" id="IPR003594">
    <property type="entry name" value="HATPase_dom"/>
</dbReference>
<dbReference type="InterPro" id="IPR036890">
    <property type="entry name" value="HATPase_C_sf"/>
</dbReference>
<reference evidence="2 3" key="1">
    <citation type="submission" date="2019-07" db="EMBL/GenBank/DDBJ databases">
        <title>The Draft Genome Sequence of Rhizobium tropici SARCC-755 Associated with Superior Nodulation on Pigeonpea (Cajanus cajan (L.) Millsp.).</title>
        <authorList>
            <person name="Bopape F.L."/>
            <person name="Hassen A.I."/>
            <person name="Swanevelder Z.H."/>
            <person name="Gwata E.T."/>
        </authorList>
    </citation>
    <scope>NUCLEOTIDE SEQUENCE [LARGE SCALE GENOMIC DNA]</scope>
    <source>
        <strain evidence="2 3">SARCC-755</strain>
    </source>
</reference>
<evidence type="ECO:0000313" key="2">
    <source>
        <dbReference type="EMBL" id="KAA1182279.1"/>
    </source>
</evidence>
<accession>A0A5B0W8N6</accession>
<dbReference type="SUPFAM" id="SSF55874">
    <property type="entry name" value="ATPase domain of HSP90 chaperone/DNA topoisomerase II/histidine kinase"/>
    <property type="match status" value="1"/>
</dbReference>
<dbReference type="OrthoDB" id="2041081at2"/>
<dbReference type="GO" id="GO:0005524">
    <property type="term" value="F:ATP binding"/>
    <property type="evidence" value="ECO:0007669"/>
    <property type="project" value="UniProtKB-KW"/>
</dbReference>
<proteinExistence type="predicted"/>
<feature type="domain" description="Histidine kinase/HSP90-like ATPase" evidence="1">
    <location>
        <begin position="19"/>
        <end position="118"/>
    </location>
</feature>
<keyword evidence="2" id="KW-0067">ATP-binding</keyword>
<dbReference type="EMBL" id="VNIP01000006">
    <property type="protein sequence ID" value="KAA1182279.1"/>
    <property type="molecule type" value="Genomic_DNA"/>
</dbReference>
<evidence type="ECO:0000313" key="3">
    <source>
        <dbReference type="Proteomes" id="UP000323608"/>
    </source>
</evidence>
<dbReference type="AlphaFoldDB" id="A0A5B0W8N6"/>
<organism evidence="2 3">
    <name type="scientific">Rhizobium tropici</name>
    <dbReference type="NCBI Taxonomy" id="398"/>
    <lineage>
        <taxon>Bacteria</taxon>
        <taxon>Pseudomonadati</taxon>
        <taxon>Pseudomonadota</taxon>
        <taxon>Alphaproteobacteria</taxon>
        <taxon>Hyphomicrobiales</taxon>
        <taxon>Rhizobiaceae</taxon>
        <taxon>Rhizobium/Agrobacterium group</taxon>
        <taxon>Rhizobium</taxon>
    </lineage>
</organism>
<gene>
    <name evidence="2" type="ORF">FP026_09345</name>
</gene>
<protein>
    <submittedName>
        <fullName evidence="2">ATP-binding protein</fullName>
    </submittedName>
</protein>